<evidence type="ECO:0000313" key="2">
    <source>
        <dbReference type="Proteomes" id="UP000649232"/>
    </source>
</evidence>
<dbReference type="EMBL" id="JAEILT010000026">
    <property type="protein sequence ID" value="MBJ2137913.1"/>
    <property type="molecule type" value="Genomic_DNA"/>
</dbReference>
<protein>
    <submittedName>
        <fullName evidence="1">Uncharacterized protein</fullName>
    </submittedName>
</protein>
<name>A0ABS0WHJ4_9ALTE</name>
<comment type="caution">
    <text evidence="1">The sequence shown here is derived from an EMBL/GenBank/DDBJ whole genome shotgun (WGS) entry which is preliminary data.</text>
</comment>
<organism evidence="1 2">
    <name type="scientific">Paraglaciecola chathamensis</name>
    <dbReference type="NCBI Taxonomy" id="368405"/>
    <lineage>
        <taxon>Bacteria</taxon>
        <taxon>Pseudomonadati</taxon>
        <taxon>Pseudomonadota</taxon>
        <taxon>Gammaproteobacteria</taxon>
        <taxon>Alteromonadales</taxon>
        <taxon>Alteromonadaceae</taxon>
        <taxon>Paraglaciecola</taxon>
    </lineage>
</organism>
<sequence length="165" mass="19168">MDESSFTGSQNIVTSFKSLLNLNLPLDERIKLELDKICQIRHCSVHRFGKLGAKNAMKLGISSHSSYLEKPVSLSYENLQNIAQILRTIVKHINNQAYKTVIQRTSPKYAKDKKIQCIWTTNYLDDKHQFKKYYNVFATKNESTKTPQPNIMYKRMFAHFDSETS</sequence>
<dbReference type="Proteomes" id="UP000649232">
    <property type="component" value="Unassembled WGS sequence"/>
</dbReference>
<gene>
    <name evidence="1" type="ORF">JEU11_15740</name>
</gene>
<accession>A0ABS0WHJ4</accession>
<reference evidence="1 2" key="1">
    <citation type="submission" date="2020-12" db="EMBL/GenBank/DDBJ databases">
        <title>Draft genome sequences of nine environmental bacterial isolates colonizing plastic.</title>
        <authorList>
            <person name="Borre I."/>
            <person name="Sonnenschein E.C."/>
        </authorList>
    </citation>
    <scope>NUCLEOTIDE SEQUENCE [LARGE SCALE GENOMIC DNA]</scope>
    <source>
        <strain evidence="1 2">IB30</strain>
    </source>
</reference>
<dbReference type="RefSeq" id="WP_198825389.1">
    <property type="nucleotide sequence ID" value="NZ_JAEILT010000026.1"/>
</dbReference>
<evidence type="ECO:0000313" key="1">
    <source>
        <dbReference type="EMBL" id="MBJ2137913.1"/>
    </source>
</evidence>
<proteinExistence type="predicted"/>